<dbReference type="InterPro" id="IPR001173">
    <property type="entry name" value="Glyco_trans_2-like"/>
</dbReference>
<organism evidence="3 4">
    <name type="scientific">Aquabacterium lacunae</name>
    <dbReference type="NCBI Taxonomy" id="2528630"/>
    <lineage>
        <taxon>Bacteria</taxon>
        <taxon>Pseudomonadati</taxon>
        <taxon>Pseudomonadota</taxon>
        <taxon>Betaproteobacteria</taxon>
        <taxon>Burkholderiales</taxon>
        <taxon>Aquabacterium</taxon>
    </lineage>
</organism>
<reference evidence="3 4" key="1">
    <citation type="submission" date="2019-02" db="EMBL/GenBank/DDBJ databases">
        <title>Aquabacterium sp. strain KMB7.</title>
        <authorList>
            <person name="Chen W.-M."/>
        </authorList>
    </citation>
    <scope>NUCLEOTIDE SEQUENCE [LARGE SCALE GENOMIC DNA]</scope>
    <source>
        <strain evidence="3 4">KMB7</strain>
    </source>
</reference>
<proteinExistence type="inferred from homology"/>
<dbReference type="Proteomes" id="UP000292120">
    <property type="component" value="Unassembled WGS sequence"/>
</dbReference>
<dbReference type="PANTHER" id="PTHR43630">
    <property type="entry name" value="POLY-BETA-1,6-N-ACETYL-D-GLUCOSAMINE SYNTHASE"/>
    <property type="match status" value="1"/>
</dbReference>
<evidence type="ECO:0000259" key="2">
    <source>
        <dbReference type="Pfam" id="PF00535"/>
    </source>
</evidence>
<dbReference type="AlphaFoldDB" id="A0A4Q9GW90"/>
<protein>
    <submittedName>
        <fullName evidence="3">Glycosyltransferase family 2 protein</fullName>
    </submittedName>
</protein>
<comment type="caution">
    <text evidence="3">The sequence shown here is derived from an EMBL/GenBank/DDBJ whole genome shotgun (WGS) entry which is preliminary data.</text>
</comment>
<gene>
    <name evidence="3" type="ORF">EYS42_15515</name>
</gene>
<dbReference type="GO" id="GO:0016740">
    <property type="term" value="F:transferase activity"/>
    <property type="evidence" value="ECO:0007669"/>
    <property type="project" value="UniProtKB-KW"/>
</dbReference>
<dbReference type="InterPro" id="IPR029044">
    <property type="entry name" value="Nucleotide-diphossugar_trans"/>
</dbReference>
<name>A0A4Q9GW90_9BURK</name>
<evidence type="ECO:0000256" key="1">
    <source>
        <dbReference type="ARBA" id="ARBA00038494"/>
    </source>
</evidence>
<dbReference type="PANTHER" id="PTHR43630:SF2">
    <property type="entry name" value="GLYCOSYLTRANSFERASE"/>
    <property type="match status" value="1"/>
</dbReference>
<dbReference type="OrthoDB" id="9815923at2"/>
<evidence type="ECO:0000313" key="3">
    <source>
        <dbReference type="EMBL" id="TBO28409.1"/>
    </source>
</evidence>
<dbReference type="SUPFAM" id="SSF53448">
    <property type="entry name" value="Nucleotide-diphospho-sugar transferases"/>
    <property type="match status" value="1"/>
</dbReference>
<evidence type="ECO:0000313" key="4">
    <source>
        <dbReference type="Proteomes" id="UP000292120"/>
    </source>
</evidence>
<keyword evidence="3" id="KW-0808">Transferase</keyword>
<comment type="similarity">
    <text evidence="1">Belongs to the glycosyltransferase 2 family. WaaE/KdtX subfamily.</text>
</comment>
<dbReference type="CDD" id="cd02511">
    <property type="entry name" value="Beta4Glucosyltransferase"/>
    <property type="match status" value="1"/>
</dbReference>
<dbReference type="Pfam" id="PF00535">
    <property type="entry name" value="Glycos_transf_2"/>
    <property type="match status" value="1"/>
</dbReference>
<accession>A0A4Q9GW90</accession>
<sequence>MFMSISTALAPARMTPWPSFQGYTSVQPGQAGTYNHQPSPAAAPPHTMHEITAIVLTHNESIHLRRCLSALQQVAARICVVDSFSSDDTEQIAREMGADFFQNPWKNHATQFNWALNHCNVSTPWVMRVDADEYPEPALVASIKAFVQNPGPCNAALLKRKIVFLGQPIKHGFFYPSLNLRLWRTGQGEVEQRWMDEHVVVQNACTRVLEGDLADENLNDLSWWSSKHVGYAMREVYDIVASEQARDSADAGPRPSGPARLKRWVKAHVYSRLPGGLRGLLYFLYRYVLGMGFLDGKAGFYFHFLQAFWYRVLVDANLYELQKQARDRKTTPLALLKERGVL</sequence>
<dbReference type="EMBL" id="SIXI01000007">
    <property type="protein sequence ID" value="TBO28409.1"/>
    <property type="molecule type" value="Genomic_DNA"/>
</dbReference>
<feature type="domain" description="Glycosyltransferase 2-like" evidence="2">
    <location>
        <begin position="53"/>
        <end position="152"/>
    </location>
</feature>
<keyword evidence="4" id="KW-1185">Reference proteome</keyword>
<dbReference type="Gene3D" id="3.90.550.10">
    <property type="entry name" value="Spore Coat Polysaccharide Biosynthesis Protein SpsA, Chain A"/>
    <property type="match status" value="1"/>
</dbReference>